<accession>A0A3B1AZ75</accession>
<sequence>MFKAARSHNSDLSHGSLAPLAIPSGIARRSRPYIKARQLQLWATELPIGNTSVSAHQMLEKLKSINACRYSYKDRLQLHNTLRPVFDELLLAIRQPLRQANIPLDQQQLYRAALLQELLEQMALGYKLIVSELSSLAKLKEFDNFLLTESIYMAILYLSQRLIDTYGLYAPEPPHVWSDLNRLYSFAEARNLHIQAVDDPYPNTPLPVKLTVNFAYKRILLLSLAEPYHLMQYEADDVYRLITSSVESCQLEPFTTIVTSGEYVIDLDADCGPKFIIDEKNLQVNLPRLIDITEVKLHLNIHLQRLLSSSLSNAEFDAVSLVERQQRDMLLRLADAWNASLVRKTERFALAAQMEVTSGLNAAHHYVSEQRKFTPEMDELRLVSNFDDQQLNDKTDTVLASAHRDALQKDLRHENHNYQLNPWSQRDVSPIGISLNTEQAGHNIDVRVGELVTYRMAEKNNQRWQIGVVRWLKHEFKENTEGKVNVGIMNIANVAIPTGTKAIKGLGSGTDYFRSLLIPKQISINQTRSLIVPALLYDVGTVIAVNMKQKIFYAKLTRMLISTRSFTQFDFEVIPRPIELSF</sequence>
<name>A0A3B1AZ75_9ZZZZ</name>
<proteinExistence type="predicted"/>
<evidence type="ECO:0008006" key="2">
    <source>
        <dbReference type="Google" id="ProtNLM"/>
    </source>
</evidence>
<organism evidence="1">
    <name type="scientific">hydrothermal vent metagenome</name>
    <dbReference type="NCBI Taxonomy" id="652676"/>
    <lineage>
        <taxon>unclassified sequences</taxon>
        <taxon>metagenomes</taxon>
        <taxon>ecological metagenomes</taxon>
    </lineage>
</organism>
<protein>
    <recommendedName>
        <fullName evidence="2">Molecular chaperone</fullName>
    </recommendedName>
</protein>
<dbReference type="AlphaFoldDB" id="A0A3B1AZ75"/>
<reference evidence="1" key="1">
    <citation type="submission" date="2018-06" db="EMBL/GenBank/DDBJ databases">
        <authorList>
            <person name="Zhirakovskaya E."/>
        </authorList>
    </citation>
    <scope>NUCLEOTIDE SEQUENCE</scope>
</reference>
<evidence type="ECO:0000313" key="1">
    <source>
        <dbReference type="EMBL" id="VAW98136.1"/>
    </source>
</evidence>
<dbReference type="EMBL" id="UOFR01000057">
    <property type="protein sequence ID" value="VAW98136.1"/>
    <property type="molecule type" value="Genomic_DNA"/>
</dbReference>
<gene>
    <name evidence="1" type="ORF">MNBD_GAMMA21-2599</name>
</gene>